<dbReference type="AlphaFoldDB" id="A0A8H4PCP5"/>
<comment type="caution">
    <text evidence="5">The sequence shown here is derived from an EMBL/GenBank/DDBJ whole genome shotgun (WGS) entry which is preliminary data.</text>
</comment>
<dbReference type="InterPro" id="IPR015422">
    <property type="entry name" value="PyrdxlP-dep_Trfase_small"/>
</dbReference>
<dbReference type="GO" id="GO:0003962">
    <property type="term" value="F:cystathionine gamma-synthase activity"/>
    <property type="evidence" value="ECO:0007669"/>
    <property type="project" value="TreeGrafter"/>
</dbReference>
<evidence type="ECO:0000256" key="2">
    <source>
        <dbReference type="ARBA" id="ARBA00022898"/>
    </source>
</evidence>
<feature type="region of interest" description="Disordered" evidence="4">
    <location>
        <begin position="191"/>
        <end position="214"/>
    </location>
</feature>
<organism evidence="5 6">
    <name type="scientific">Fusarium albosuccineum</name>
    <dbReference type="NCBI Taxonomy" id="1237068"/>
    <lineage>
        <taxon>Eukaryota</taxon>
        <taxon>Fungi</taxon>
        <taxon>Dikarya</taxon>
        <taxon>Ascomycota</taxon>
        <taxon>Pezizomycotina</taxon>
        <taxon>Sordariomycetes</taxon>
        <taxon>Hypocreomycetidae</taxon>
        <taxon>Hypocreales</taxon>
        <taxon>Nectriaceae</taxon>
        <taxon>Fusarium</taxon>
        <taxon>Fusarium decemcellulare species complex</taxon>
    </lineage>
</organism>
<dbReference type="InterPro" id="IPR015424">
    <property type="entry name" value="PyrdxlP-dep_Trfase"/>
</dbReference>
<dbReference type="GO" id="GO:0019346">
    <property type="term" value="P:transsulfuration"/>
    <property type="evidence" value="ECO:0007669"/>
    <property type="project" value="InterPro"/>
</dbReference>
<accession>A0A8H4PCP5</accession>
<dbReference type="Pfam" id="PF01053">
    <property type="entry name" value="Cys_Met_Meta_PP"/>
    <property type="match status" value="1"/>
</dbReference>
<sequence>MPSRVQYPDIAAAKGLPHPPPLGCPVPPHGHAVSVQLPRWKDMIGMVTKEPRVVGVQQIGYPRSFLNQHVVTANDACLTLFGREGEKCLIFPALNHALGCQTTIGDLAPDVASLVRIQAADFLLDESSVAEAIEKEVTQNCLALTSRHRFYVVIYPAQVHDSAMIFWRLTGTGISSRLAENMNEHLDNITAVPENEPPQRDSSSGLARELTDAQSDETVRKRIVSLLQRAPIDEAHTAGFSSSDVFLYPTGMAAIYAANNLLQGWRPEQSVVFGFPYELTLKMQQKYGVDCKFYGFGTDAELDSFQGYLAEEWEQGRAVQSVWCECASNPLLRTVDLQRIRRLADEYGFVVVVDETIGSFANIDVAGIADIIVTSLTKSFSGKANVMAGSLVLNPSSPFYSELKRSMASTYVNELFAADSRALELNSRDFLAVASTMNRNAQHLVSVLSPYALSASSTLTHVYYPSTCWSRENYEARMRTATPEFTPGYGGLFTLEFESVVAAATFFDAVNIHKGPSLGASVTLAQPYVQTVFTREKAWAASYGLRESIVRISVGIENDEALGREFLRALRLADRFKVGRELNGHLESFL</sequence>
<evidence type="ECO:0000313" key="5">
    <source>
        <dbReference type="EMBL" id="KAF4465933.1"/>
    </source>
</evidence>
<evidence type="ECO:0000256" key="4">
    <source>
        <dbReference type="SAM" id="MobiDB-lite"/>
    </source>
</evidence>
<evidence type="ECO:0000256" key="1">
    <source>
        <dbReference type="ARBA" id="ARBA00001933"/>
    </source>
</evidence>
<dbReference type="PANTHER" id="PTHR42699:SF1">
    <property type="entry name" value="CYSTATHIONINE GAMMA-SYNTHASE-RELATED"/>
    <property type="match status" value="1"/>
</dbReference>
<gene>
    <name evidence="5" type="ORF">FALBO_7217</name>
</gene>
<proteinExistence type="inferred from homology"/>
<comment type="similarity">
    <text evidence="3">Belongs to the trans-sulfuration enzymes family.</text>
</comment>
<comment type="cofactor">
    <cofactor evidence="1 3">
        <name>pyridoxal 5'-phosphate</name>
        <dbReference type="ChEBI" id="CHEBI:597326"/>
    </cofactor>
</comment>
<dbReference type="PANTHER" id="PTHR42699">
    <property type="match status" value="1"/>
</dbReference>
<dbReference type="InterPro" id="IPR051750">
    <property type="entry name" value="Trans-sulfuration_enzymes"/>
</dbReference>
<evidence type="ECO:0000256" key="3">
    <source>
        <dbReference type="RuleBase" id="RU362118"/>
    </source>
</evidence>
<keyword evidence="6" id="KW-1185">Reference proteome</keyword>
<dbReference type="Proteomes" id="UP000554235">
    <property type="component" value="Unassembled WGS sequence"/>
</dbReference>
<dbReference type="InterPro" id="IPR000277">
    <property type="entry name" value="Cys/Met-Metab_PyrdxlP-dep_enz"/>
</dbReference>
<reference evidence="5 6" key="1">
    <citation type="submission" date="2020-01" db="EMBL/GenBank/DDBJ databases">
        <title>Identification and distribution of gene clusters putatively required for synthesis of sphingolipid metabolism inhibitors in phylogenetically diverse species of the filamentous fungus Fusarium.</title>
        <authorList>
            <person name="Kim H.-S."/>
            <person name="Busman M."/>
            <person name="Brown D.W."/>
            <person name="Divon H."/>
            <person name="Uhlig S."/>
            <person name="Proctor R.H."/>
        </authorList>
    </citation>
    <scope>NUCLEOTIDE SEQUENCE [LARGE SCALE GENOMIC DNA]</scope>
    <source>
        <strain evidence="5 6">NRRL 20459</strain>
    </source>
</reference>
<dbReference type="Gene3D" id="3.90.1150.10">
    <property type="entry name" value="Aspartate Aminotransferase, domain 1"/>
    <property type="match status" value="1"/>
</dbReference>
<name>A0A8H4PCP5_9HYPO</name>
<dbReference type="GO" id="GO:0030170">
    <property type="term" value="F:pyridoxal phosphate binding"/>
    <property type="evidence" value="ECO:0007669"/>
    <property type="project" value="InterPro"/>
</dbReference>
<keyword evidence="2 3" id="KW-0663">Pyridoxal phosphate</keyword>
<dbReference type="Gene3D" id="3.40.640.10">
    <property type="entry name" value="Type I PLP-dependent aspartate aminotransferase-like (Major domain)"/>
    <property type="match status" value="1"/>
</dbReference>
<evidence type="ECO:0000313" key="6">
    <source>
        <dbReference type="Proteomes" id="UP000554235"/>
    </source>
</evidence>
<dbReference type="InterPro" id="IPR015421">
    <property type="entry name" value="PyrdxlP-dep_Trfase_major"/>
</dbReference>
<protein>
    <submittedName>
        <fullName evidence="5">Cys Met metabolism pyridoxal phosphate-dependent enzyme</fullName>
    </submittedName>
</protein>
<dbReference type="SUPFAM" id="SSF53383">
    <property type="entry name" value="PLP-dependent transferases"/>
    <property type="match status" value="1"/>
</dbReference>
<dbReference type="EMBL" id="JAADYS010000956">
    <property type="protein sequence ID" value="KAF4465933.1"/>
    <property type="molecule type" value="Genomic_DNA"/>
</dbReference>
<dbReference type="OrthoDB" id="10047078at2759"/>